<protein>
    <submittedName>
        <fullName evidence="3">Candidate secreted effector</fullName>
    </submittedName>
</protein>
<feature type="transmembrane region" description="Helical" evidence="1">
    <location>
        <begin position="7"/>
        <end position="31"/>
    </location>
</feature>
<organism evidence="2 3">
    <name type="scientific">Meloidogyne incognita</name>
    <name type="common">Southern root-knot nematode worm</name>
    <name type="synonym">Oxyuris incognita</name>
    <dbReference type="NCBI Taxonomy" id="6306"/>
    <lineage>
        <taxon>Eukaryota</taxon>
        <taxon>Metazoa</taxon>
        <taxon>Ecdysozoa</taxon>
        <taxon>Nematoda</taxon>
        <taxon>Chromadorea</taxon>
        <taxon>Rhabditida</taxon>
        <taxon>Tylenchina</taxon>
        <taxon>Tylenchomorpha</taxon>
        <taxon>Tylenchoidea</taxon>
        <taxon>Meloidogynidae</taxon>
        <taxon>Meloidogyninae</taxon>
        <taxon>Meloidogyne</taxon>
        <taxon>Meloidogyne incognita group</taxon>
    </lineage>
</organism>
<keyword evidence="1" id="KW-0812">Transmembrane</keyword>
<feature type="transmembrane region" description="Helical" evidence="1">
    <location>
        <begin position="43"/>
        <end position="64"/>
    </location>
</feature>
<keyword evidence="1" id="KW-0472">Membrane</keyword>
<reference evidence="3" key="1">
    <citation type="submission" date="2022-11" db="UniProtKB">
        <authorList>
            <consortium name="WormBaseParasite"/>
        </authorList>
    </citation>
    <scope>IDENTIFICATION</scope>
</reference>
<proteinExistence type="predicted"/>
<evidence type="ECO:0000256" key="1">
    <source>
        <dbReference type="SAM" id="Phobius"/>
    </source>
</evidence>
<evidence type="ECO:0000313" key="3">
    <source>
        <dbReference type="WBParaSite" id="Minc3s00234g08206"/>
    </source>
</evidence>
<evidence type="ECO:0000313" key="2">
    <source>
        <dbReference type="Proteomes" id="UP000887563"/>
    </source>
</evidence>
<dbReference type="Proteomes" id="UP000887563">
    <property type="component" value="Unplaced"/>
</dbReference>
<dbReference type="AlphaFoldDB" id="A0A914L319"/>
<name>A0A914L319_MELIC</name>
<keyword evidence="2" id="KW-1185">Reference proteome</keyword>
<keyword evidence="1" id="KW-1133">Transmembrane helix</keyword>
<dbReference type="WBParaSite" id="Minc3s00234g08206">
    <property type="protein sequence ID" value="Minc3s00234g08206"/>
    <property type="gene ID" value="Minc3s00234g08206"/>
</dbReference>
<accession>A0A914L319</accession>
<sequence length="89" mass="10495">MNFILTLIYLINIFISILSSILLLIVIYLLQRFDVFHFNLRNLISHSLICIFINNCIQILRIILPLCQAFMSTSNEEMAIINLKFNYKL</sequence>